<reference evidence="2" key="1">
    <citation type="submission" date="2022-07" db="EMBL/GenBank/DDBJ databases">
        <title>Genome Sequence of Leucocoprinus birnbaumii.</title>
        <authorList>
            <person name="Buettner E."/>
        </authorList>
    </citation>
    <scope>NUCLEOTIDE SEQUENCE</scope>
    <source>
        <strain evidence="2">VT141</strain>
    </source>
</reference>
<accession>A0AAD5YWF8</accession>
<dbReference type="EMBL" id="JANIEX010000023">
    <property type="protein sequence ID" value="KAJ3575930.1"/>
    <property type="molecule type" value="Genomic_DNA"/>
</dbReference>
<feature type="region of interest" description="Disordered" evidence="1">
    <location>
        <begin position="1"/>
        <end position="30"/>
    </location>
</feature>
<evidence type="ECO:0000313" key="2">
    <source>
        <dbReference type="EMBL" id="KAJ3575930.1"/>
    </source>
</evidence>
<feature type="compositionally biased region" description="Pro residues" evidence="1">
    <location>
        <begin position="1"/>
        <end position="12"/>
    </location>
</feature>
<dbReference type="AlphaFoldDB" id="A0AAD5YWF8"/>
<comment type="caution">
    <text evidence="2">The sequence shown here is derived from an EMBL/GenBank/DDBJ whole genome shotgun (WGS) entry which is preliminary data.</text>
</comment>
<organism evidence="2 3">
    <name type="scientific">Leucocoprinus birnbaumii</name>
    <dbReference type="NCBI Taxonomy" id="56174"/>
    <lineage>
        <taxon>Eukaryota</taxon>
        <taxon>Fungi</taxon>
        <taxon>Dikarya</taxon>
        <taxon>Basidiomycota</taxon>
        <taxon>Agaricomycotina</taxon>
        <taxon>Agaricomycetes</taxon>
        <taxon>Agaricomycetidae</taxon>
        <taxon>Agaricales</taxon>
        <taxon>Agaricineae</taxon>
        <taxon>Agaricaceae</taxon>
        <taxon>Leucocoprinus</taxon>
    </lineage>
</organism>
<dbReference type="Proteomes" id="UP001213000">
    <property type="component" value="Unassembled WGS sequence"/>
</dbReference>
<feature type="region of interest" description="Disordered" evidence="1">
    <location>
        <begin position="441"/>
        <end position="460"/>
    </location>
</feature>
<evidence type="ECO:0000256" key="1">
    <source>
        <dbReference type="SAM" id="MobiDB-lite"/>
    </source>
</evidence>
<evidence type="ECO:0000313" key="3">
    <source>
        <dbReference type="Proteomes" id="UP001213000"/>
    </source>
</evidence>
<protein>
    <submittedName>
        <fullName evidence="2">Uncharacterized protein</fullName>
    </submittedName>
</protein>
<keyword evidence="3" id="KW-1185">Reference proteome</keyword>
<sequence>MYPFNTPLPQPNPEQDDPMGSASTNPLGVPSTIPPESLLAALQVYFNSPWSITVQRQLINDRFQSLLQDPSVLQPLATALKQATKSSANETVALSTIIANQVADRLSENMGKQVEEHVEAHLQRNSRLSTPPTSHLHSNQRRTMGNAAMPIDNDADEDMPFTRNIPFSKHQLNLRVQDYLKRKKIWGKRDPNEIPSPPALEDVIKYQEQQVGCPGPSADNPRFFWERVLSNSAKCRWNHDLLYLLAHDLRTEIHKTLEHLQDTPRQRFPSNRRSSGGDLWDLLDLDPTYLTVESLKSVLERRISGTRHTYFLHQPPPPGSQQSPEEKKKYVDNMLSKKSKRDRALGRRRGLFKQRKNVIEKRRRENEEIWSSLEVVVQKLGVHGMSEDETDCEGSPGRPKEVRRLRTNWRNVEITALMDYIDVTGDGRLKGAGNASYYRHKSTHSRVSASPSDPTKGVPRGLPENYYDMTWCNALSEGEVIAMRFKKEIPLPSIDAMHGVQTN</sequence>
<name>A0AAD5YWF8_9AGAR</name>
<gene>
    <name evidence="2" type="ORF">NP233_g770</name>
</gene>
<proteinExistence type="predicted"/>